<proteinExistence type="predicted"/>
<feature type="compositionally biased region" description="Basic and acidic residues" evidence="6">
    <location>
        <begin position="51"/>
        <end position="60"/>
    </location>
</feature>
<feature type="transmembrane region" description="Helical" evidence="7">
    <location>
        <begin position="427"/>
        <end position="451"/>
    </location>
</feature>
<feature type="compositionally biased region" description="Low complexity" evidence="6">
    <location>
        <begin position="8"/>
        <end position="46"/>
    </location>
</feature>
<reference evidence="8" key="1">
    <citation type="submission" date="2022-07" db="EMBL/GenBank/DDBJ databases">
        <title>Phylogenomic reconstructions and comparative analyses of Kickxellomycotina fungi.</title>
        <authorList>
            <person name="Reynolds N.K."/>
            <person name="Stajich J.E."/>
            <person name="Barry K."/>
            <person name="Grigoriev I.V."/>
            <person name="Crous P."/>
            <person name="Smith M.E."/>
        </authorList>
    </citation>
    <scope>NUCLEOTIDE SEQUENCE</scope>
    <source>
        <strain evidence="8">NBRC 100468</strain>
    </source>
</reference>
<evidence type="ECO:0000256" key="2">
    <source>
        <dbReference type="ARBA" id="ARBA00022448"/>
    </source>
</evidence>
<dbReference type="PRINTS" id="PR00447">
    <property type="entry name" value="NATRESASSCMP"/>
</dbReference>
<feature type="transmembrane region" description="Helical" evidence="7">
    <location>
        <begin position="308"/>
        <end position="331"/>
    </location>
</feature>
<dbReference type="OrthoDB" id="409173at2759"/>
<keyword evidence="3 7" id="KW-0812">Transmembrane</keyword>
<dbReference type="PANTHER" id="PTHR11706:SF33">
    <property type="entry name" value="NATURAL RESISTANCE-ASSOCIATED MACROPHAGE PROTEIN 2"/>
    <property type="match status" value="1"/>
</dbReference>
<sequence length="586" mass="63608">MDTRESKGTSSSSHDSSPTALVSSSSSSTPLLSNTATNNSSFSAAPRNRHNQTDCTHEDAESNNNNKRLITKDQKSCGYDSISPALSSVSGNADYDDDSQQHHGQYQVWEDFGGTPVEIGDYEPGFSWKKLWRYTGPGWMMSIAYIDPGNLESDLQTGAVSGYKLIWLLFLSHAVGLFVQILSARVGTVSGRHLAQQCRERYPKWMTLCLWVFAEMAIIGSDIQEVIGTAVALRIITGCTMWLGILVAAVLGYVSLAIQRYGIRKTEALFVGMIGVVVVCFLIEAYMSGPKYDEFFQGLVTPKIPKEAMVQAVGMIGAVIMPHNLFLHSALVQSRRIPRGANARSIVKEANFYYALESAGALLTSFIINAAIVTVFANTYYHQTIQPRSSAFLTTLDASNGNAETPLPGLYDAADVLRKSFGKAGPFLWAIGLLSAGESSTMTGTMAGQFVMEGMLDLKINPLLRMLVTRTLSLAPTLVVGVLASNHLDVLGEWLNVLQSIQLPFAVLPLLQISASASIMGSFATRPSLSKFGWVLAVGLILLNGYLLLPGILGLFNKGQLALGIVGTVTVFAYGAFLWKLSWYRF</sequence>
<dbReference type="NCBIfam" id="NF037982">
    <property type="entry name" value="Nramp_1"/>
    <property type="match status" value="1"/>
</dbReference>
<feature type="transmembrane region" description="Helical" evidence="7">
    <location>
        <begin position="268"/>
        <end position="288"/>
    </location>
</feature>
<dbReference type="GO" id="GO:0005384">
    <property type="term" value="F:manganese ion transmembrane transporter activity"/>
    <property type="evidence" value="ECO:0007669"/>
    <property type="project" value="TreeGrafter"/>
</dbReference>
<dbReference type="Proteomes" id="UP001150538">
    <property type="component" value="Unassembled WGS sequence"/>
</dbReference>
<evidence type="ECO:0000256" key="1">
    <source>
        <dbReference type="ARBA" id="ARBA00004141"/>
    </source>
</evidence>
<dbReference type="AlphaFoldDB" id="A0A9W7ZP52"/>
<dbReference type="GO" id="GO:0034755">
    <property type="term" value="P:iron ion transmembrane transport"/>
    <property type="evidence" value="ECO:0007669"/>
    <property type="project" value="TreeGrafter"/>
</dbReference>
<keyword evidence="5 7" id="KW-0472">Membrane</keyword>
<dbReference type="PANTHER" id="PTHR11706">
    <property type="entry name" value="SOLUTE CARRIER PROTEIN FAMILY 11 MEMBER"/>
    <property type="match status" value="1"/>
</dbReference>
<feature type="transmembrane region" description="Helical" evidence="7">
    <location>
        <begin position="352"/>
        <end position="377"/>
    </location>
</feature>
<accession>A0A9W7ZP52</accession>
<dbReference type="GO" id="GO:0005886">
    <property type="term" value="C:plasma membrane"/>
    <property type="evidence" value="ECO:0007669"/>
    <property type="project" value="TreeGrafter"/>
</dbReference>
<keyword evidence="9" id="KW-1185">Reference proteome</keyword>
<keyword evidence="4 7" id="KW-1133">Transmembrane helix</keyword>
<feature type="transmembrane region" description="Helical" evidence="7">
    <location>
        <begin position="463"/>
        <end position="485"/>
    </location>
</feature>
<evidence type="ECO:0000256" key="3">
    <source>
        <dbReference type="ARBA" id="ARBA00022692"/>
    </source>
</evidence>
<keyword evidence="2" id="KW-0813">Transport</keyword>
<dbReference type="GO" id="GO:0015086">
    <property type="term" value="F:cadmium ion transmembrane transporter activity"/>
    <property type="evidence" value="ECO:0007669"/>
    <property type="project" value="TreeGrafter"/>
</dbReference>
<evidence type="ECO:0000256" key="5">
    <source>
        <dbReference type="ARBA" id="ARBA00023136"/>
    </source>
</evidence>
<comment type="caution">
    <text evidence="8">The sequence shown here is derived from an EMBL/GenBank/DDBJ whole genome shotgun (WGS) entry which is preliminary data.</text>
</comment>
<name>A0A9W7ZP52_9FUNG</name>
<comment type="subcellular location">
    <subcellularLocation>
        <location evidence="1">Membrane</location>
        <topology evidence="1">Multi-pass membrane protein</topology>
    </subcellularLocation>
</comment>
<dbReference type="EMBL" id="JANBPU010000311">
    <property type="protein sequence ID" value="KAJ1912799.1"/>
    <property type="molecule type" value="Genomic_DNA"/>
</dbReference>
<evidence type="ECO:0000256" key="7">
    <source>
        <dbReference type="SAM" id="Phobius"/>
    </source>
</evidence>
<feature type="region of interest" description="Disordered" evidence="6">
    <location>
        <begin position="1"/>
        <end position="67"/>
    </location>
</feature>
<feature type="transmembrane region" description="Helical" evidence="7">
    <location>
        <begin position="235"/>
        <end position="256"/>
    </location>
</feature>
<feature type="transmembrane region" description="Helical" evidence="7">
    <location>
        <begin position="505"/>
        <end position="525"/>
    </location>
</feature>
<feature type="transmembrane region" description="Helical" evidence="7">
    <location>
        <begin position="561"/>
        <end position="579"/>
    </location>
</feature>
<dbReference type="NCBIfam" id="TIGR01197">
    <property type="entry name" value="nramp"/>
    <property type="match status" value="1"/>
</dbReference>
<evidence type="ECO:0000256" key="4">
    <source>
        <dbReference type="ARBA" id="ARBA00022989"/>
    </source>
</evidence>
<feature type="transmembrane region" description="Helical" evidence="7">
    <location>
        <begin position="165"/>
        <end position="184"/>
    </location>
</feature>
<dbReference type="InterPro" id="IPR001046">
    <property type="entry name" value="NRAMP_fam"/>
</dbReference>
<gene>
    <name evidence="8" type="ORF">H4219_005468</name>
</gene>
<evidence type="ECO:0000256" key="6">
    <source>
        <dbReference type="SAM" id="MobiDB-lite"/>
    </source>
</evidence>
<dbReference type="Pfam" id="PF01566">
    <property type="entry name" value="Nramp"/>
    <property type="match status" value="1"/>
</dbReference>
<evidence type="ECO:0000313" key="8">
    <source>
        <dbReference type="EMBL" id="KAJ1912799.1"/>
    </source>
</evidence>
<evidence type="ECO:0000313" key="9">
    <source>
        <dbReference type="Proteomes" id="UP001150538"/>
    </source>
</evidence>
<organism evidence="8 9">
    <name type="scientific">Mycoemilia scoparia</name>
    <dbReference type="NCBI Taxonomy" id="417184"/>
    <lineage>
        <taxon>Eukaryota</taxon>
        <taxon>Fungi</taxon>
        <taxon>Fungi incertae sedis</taxon>
        <taxon>Zoopagomycota</taxon>
        <taxon>Kickxellomycotina</taxon>
        <taxon>Kickxellomycetes</taxon>
        <taxon>Kickxellales</taxon>
        <taxon>Kickxellaceae</taxon>
        <taxon>Mycoemilia</taxon>
    </lineage>
</organism>
<feature type="transmembrane region" description="Helical" evidence="7">
    <location>
        <begin position="532"/>
        <end position="555"/>
    </location>
</feature>
<feature type="transmembrane region" description="Helical" evidence="7">
    <location>
        <begin position="205"/>
        <end position="223"/>
    </location>
</feature>
<protein>
    <submittedName>
        <fullName evidence="8">Uncharacterized protein</fullName>
    </submittedName>
</protein>